<proteinExistence type="predicted"/>
<name>A0ACC0I2Y7_9ERIC</name>
<gene>
    <name evidence="1" type="ORF">LOK49_LG04G02934</name>
</gene>
<reference evidence="1 2" key="1">
    <citation type="journal article" date="2022" name="Plant J.">
        <title>Chromosome-level genome of Camellia lanceoleosa provides a valuable resource for understanding genome evolution and self-incompatibility.</title>
        <authorList>
            <person name="Gong W."/>
            <person name="Xiao S."/>
            <person name="Wang L."/>
            <person name="Liao Z."/>
            <person name="Chang Y."/>
            <person name="Mo W."/>
            <person name="Hu G."/>
            <person name="Li W."/>
            <person name="Zhao G."/>
            <person name="Zhu H."/>
            <person name="Hu X."/>
            <person name="Ji K."/>
            <person name="Xiang X."/>
            <person name="Song Q."/>
            <person name="Yuan D."/>
            <person name="Jin S."/>
            <person name="Zhang L."/>
        </authorList>
    </citation>
    <scope>NUCLEOTIDE SEQUENCE [LARGE SCALE GENOMIC DNA]</scope>
    <source>
        <strain evidence="1">SQ_2022a</strain>
    </source>
</reference>
<dbReference type="EMBL" id="CM045759">
    <property type="protein sequence ID" value="KAI8020148.1"/>
    <property type="molecule type" value="Genomic_DNA"/>
</dbReference>
<sequence>MATAAVADSRKLPRPGRGDVISHNLTEEEARVRAIAEIINNMVDLSHRGDTVDLNALKSAACRKYGLSRAPKLVEMVAALPESDRDSLLPKLKAKPVRTASGIAVVAVMSKPHRCSHIATTGNI</sequence>
<keyword evidence="2" id="KW-1185">Reference proteome</keyword>
<accession>A0ACC0I2Y7</accession>
<comment type="caution">
    <text evidence="1">The sequence shown here is derived from an EMBL/GenBank/DDBJ whole genome shotgun (WGS) entry which is preliminary data.</text>
</comment>
<evidence type="ECO:0000313" key="1">
    <source>
        <dbReference type="EMBL" id="KAI8020148.1"/>
    </source>
</evidence>
<organism evidence="1 2">
    <name type="scientific">Camellia lanceoleosa</name>
    <dbReference type="NCBI Taxonomy" id="1840588"/>
    <lineage>
        <taxon>Eukaryota</taxon>
        <taxon>Viridiplantae</taxon>
        <taxon>Streptophyta</taxon>
        <taxon>Embryophyta</taxon>
        <taxon>Tracheophyta</taxon>
        <taxon>Spermatophyta</taxon>
        <taxon>Magnoliopsida</taxon>
        <taxon>eudicotyledons</taxon>
        <taxon>Gunneridae</taxon>
        <taxon>Pentapetalae</taxon>
        <taxon>asterids</taxon>
        <taxon>Ericales</taxon>
        <taxon>Theaceae</taxon>
        <taxon>Camellia</taxon>
    </lineage>
</organism>
<evidence type="ECO:0000313" key="2">
    <source>
        <dbReference type="Proteomes" id="UP001060215"/>
    </source>
</evidence>
<dbReference type="Proteomes" id="UP001060215">
    <property type="component" value="Chromosome 2"/>
</dbReference>
<protein>
    <submittedName>
        <fullName evidence="1">Elongator complex protein 3</fullName>
    </submittedName>
</protein>